<feature type="chain" id="PRO_5016958039" description="Secretion system C-terminal sorting domain-containing protein" evidence="2">
    <location>
        <begin position="17"/>
        <end position="965"/>
    </location>
</feature>
<name>A0A364YBL8_9BACT</name>
<comment type="caution">
    <text evidence="3">The sequence shown here is derived from an EMBL/GenBank/DDBJ whole genome shotgun (WGS) entry which is preliminary data.</text>
</comment>
<dbReference type="RefSeq" id="WP_112745666.1">
    <property type="nucleotide sequence ID" value="NZ_QMFY01000001.1"/>
</dbReference>
<dbReference type="AlphaFoldDB" id="A0A364YBL8"/>
<evidence type="ECO:0000313" key="3">
    <source>
        <dbReference type="EMBL" id="RAW03452.1"/>
    </source>
</evidence>
<organism evidence="3 4">
    <name type="scientific">Pseudochryseolinea flava</name>
    <dbReference type="NCBI Taxonomy" id="2059302"/>
    <lineage>
        <taxon>Bacteria</taxon>
        <taxon>Pseudomonadati</taxon>
        <taxon>Bacteroidota</taxon>
        <taxon>Cytophagia</taxon>
        <taxon>Cytophagales</taxon>
        <taxon>Fulvivirgaceae</taxon>
        <taxon>Pseudochryseolinea</taxon>
    </lineage>
</organism>
<keyword evidence="4" id="KW-1185">Reference proteome</keyword>
<dbReference type="NCBIfam" id="TIGR04183">
    <property type="entry name" value="Por_Secre_tail"/>
    <property type="match status" value="1"/>
</dbReference>
<gene>
    <name evidence="3" type="ORF">DQQ10_05030</name>
</gene>
<evidence type="ECO:0000256" key="2">
    <source>
        <dbReference type="SAM" id="SignalP"/>
    </source>
</evidence>
<protein>
    <recommendedName>
        <fullName evidence="5">Secretion system C-terminal sorting domain-containing protein</fullName>
    </recommendedName>
</protein>
<feature type="compositionally biased region" description="Low complexity" evidence="1">
    <location>
        <begin position="46"/>
        <end position="55"/>
    </location>
</feature>
<accession>A0A364YBL8</accession>
<keyword evidence="2" id="KW-0732">Signal</keyword>
<reference evidence="3 4" key="1">
    <citation type="submission" date="2018-06" db="EMBL/GenBank/DDBJ databases">
        <title>Chryseolinea flavus sp. nov., a member of the phylum Bacteroidetes isolated from soil.</title>
        <authorList>
            <person name="Li Y."/>
            <person name="Wang J."/>
        </authorList>
    </citation>
    <scope>NUCLEOTIDE SEQUENCE [LARGE SCALE GENOMIC DNA]</scope>
    <source>
        <strain evidence="3 4">SDU1-6</strain>
    </source>
</reference>
<dbReference type="InterPro" id="IPR026444">
    <property type="entry name" value="Secre_tail"/>
</dbReference>
<evidence type="ECO:0000256" key="1">
    <source>
        <dbReference type="SAM" id="MobiDB-lite"/>
    </source>
</evidence>
<sequence>MIRYFLFAFVFITAHAAAGQTVVYFEDFSAEANGATNGTASGTPGGTWSVTTTPSGGSGSFSKQSILGNERFSINGSGTEGVWQSNSININGLGLVGLDITLVTYYASASDYVRAYYVLDGGPEILFGEVYGGSYSVDAKASVVVSGTSLRIVVRAMENTPGQFFFVNRQMRFDDVTVTRIGTLYSRATGSWLTGTTWSTGGHSSGSCGCTPDNTTSIIVGNGHTVDVNGLGDVVNVTVSSGGVLHFSGSNELNIVRGGSLTVATGGSVTASGAANQINFDYQATNSIVINGSLTVGDIEVTAPATLNISGSGSLTVTDDILLSGISTINNSMTGAGATIQDIINFGNGSPGSIVNNTGLMSINNGVTFNDQNNRITNSGTLTIGNEVTIAVNTYNGNQLVNNGTFNLAGVNANDGDLTITNNATINQSGNVRRIDAGSVFTNSATGTWNWNYVPGNVYDADMSSILNCSATGNTFRYNGSAGTQYIVQVPYYHLAIANAGTKRLSGDTDVNGNITVDVGTFNSVGFNLNVAGNFTITNNGQFTEGVGTVIFDGSSNQTFTNANGETFYGLTVAKSGYLIFDAGTATKANVSGILTLTNGKIQTTSTTYLTITATGTSTTGNANSFVDGPMRKVGNNVDPFVFPVGDGNVWARIGVDYVTVSGTPIFEAQYSDAPYGSYDTDGSMENVSGKEYWNLTRVSTTTTAKVQLFWESASRSEIDDITTGDLVVAHHNGTDWVSEGQSAISGLPITTGSVTSSTTLSSFSPFTFGSLSYPNNPLPITLDYFTASLASDHVRLQWKTLAELNNKQFVVERAVNAEEFAPIGTRDGQGTTNNPYTYELTDREPIVGNSYYRLKQIDFDGTVTYSEVRLITFNPEIPTELSLTIYPNPVKNNVLSFELIEPKPTMGFPVTVLSAHGAPIYQGTLISTPGQIKYEVELPSGLPAGLYFLRIGKESGLLRKFVIE</sequence>
<dbReference type="OrthoDB" id="863479at2"/>
<feature type="region of interest" description="Disordered" evidence="1">
    <location>
        <begin position="39"/>
        <end position="60"/>
    </location>
</feature>
<feature type="signal peptide" evidence="2">
    <location>
        <begin position="1"/>
        <end position="16"/>
    </location>
</feature>
<dbReference type="Proteomes" id="UP000251889">
    <property type="component" value="Unassembled WGS sequence"/>
</dbReference>
<proteinExistence type="predicted"/>
<evidence type="ECO:0000313" key="4">
    <source>
        <dbReference type="Proteomes" id="UP000251889"/>
    </source>
</evidence>
<dbReference type="EMBL" id="QMFY01000001">
    <property type="protein sequence ID" value="RAW03452.1"/>
    <property type="molecule type" value="Genomic_DNA"/>
</dbReference>
<evidence type="ECO:0008006" key="5">
    <source>
        <dbReference type="Google" id="ProtNLM"/>
    </source>
</evidence>